<sequence length="223" mass="24971">MKNVRQNEYARKSSQYVVKACLHRVKFTTFKDLRNNTEGSLSSLESAVSALKISPENSTIEAFNQTFYCFSLWGKPSFILRRKFVEIADPRVLVSPFAGLGSEPGNACASAAEHNRDQLISSKLHRRKFVLSGANIWNYKIQADQGDASKLDTCDGLNQSANATNKSDQKRRKVRKFCGNALFQIKHCAQYSFNASEIAEFQAVSEFLRTLDKAQLVLGCNLS</sequence>
<reference evidence="1 2" key="1">
    <citation type="journal article" date="2018" name="Biotechnol. Adv.">
        <title>Improved genomic resources and new bioinformatic workflow for the carcinogenic parasite Clonorchis sinensis: Biotechnological implications.</title>
        <authorList>
            <person name="Wang D."/>
            <person name="Korhonen P.K."/>
            <person name="Gasser R.B."/>
            <person name="Young N.D."/>
        </authorList>
    </citation>
    <scope>NUCLEOTIDE SEQUENCE [LARGE SCALE GENOMIC DNA]</scope>
    <source>
        <strain evidence="1">Cs-k2</strain>
    </source>
</reference>
<comment type="caution">
    <text evidence="1">The sequence shown here is derived from an EMBL/GenBank/DDBJ whole genome shotgun (WGS) entry which is preliminary data.</text>
</comment>
<dbReference type="Proteomes" id="UP000286415">
    <property type="component" value="Unassembled WGS sequence"/>
</dbReference>
<dbReference type="InParanoid" id="A0A419Q7T1"/>
<protein>
    <submittedName>
        <fullName evidence="1">Uncharacterized protein</fullName>
    </submittedName>
</protein>
<evidence type="ECO:0000313" key="1">
    <source>
        <dbReference type="EMBL" id="KAG5445954.1"/>
    </source>
</evidence>
<dbReference type="EMBL" id="NIRI02000056">
    <property type="protein sequence ID" value="KAG5445954.1"/>
    <property type="molecule type" value="Genomic_DNA"/>
</dbReference>
<evidence type="ECO:0000313" key="2">
    <source>
        <dbReference type="Proteomes" id="UP000286415"/>
    </source>
</evidence>
<name>A0A419Q7T1_CLOSI</name>
<gene>
    <name evidence="1" type="ORF">CSKR_102805</name>
</gene>
<keyword evidence="2" id="KW-1185">Reference proteome</keyword>
<reference evidence="1 2" key="2">
    <citation type="journal article" date="2021" name="Genomics">
        <title>High-quality reference genome for Clonorchis sinensis.</title>
        <authorList>
            <person name="Young N.D."/>
            <person name="Stroehlein A.J."/>
            <person name="Kinkar L."/>
            <person name="Wang T."/>
            <person name="Sohn W.M."/>
            <person name="Chang B.C.H."/>
            <person name="Kaur P."/>
            <person name="Weisz D."/>
            <person name="Dudchenko O."/>
            <person name="Aiden E.L."/>
            <person name="Korhonen P.K."/>
            <person name="Gasser R.B."/>
        </authorList>
    </citation>
    <scope>NUCLEOTIDE SEQUENCE [LARGE SCALE GENOMIC DNA]</scope>
    <source>
        <strain evidence="1">Cs-k2</strain>
    </source>
</reference>
<accession>A0A419Q7T1</accession>
<organism evidence="1 2">
    <name type="scientific">Clonorchis sinensis</name>
    <name type="common">Chinese liver fluke</name>
    <dbReference type="NCBI Taxonomy" id="79923"/>
    <lineage>
        <taxon>Eukaryota</taxon>
        <taxon>Metazoa</taxon>
        <taxon>Spiralia</taxon>
        <taxon>Lophotrochozoa</taxon>
        <taxon>Platyhelminthes</taxon>
        <taxon>Trematoda</taxon>
        <taxon>Digenea</taxon>
        <taxon>Opisthorchiida</taxon>
        <taxon>Opisthorchiata</taxon>
        <taxon>Opisthorchiidae</taxon>
        <taxon>Clonorchis</taxon>
    </lineage>
</organism>
<proteinExistence type="predicted"/>
<dbReference type="AlphaFoldDB" id="A0A419Q7T1"/>